<keyword evidence="2" id="KW-1185">Reference proteome</keyword>
<organism evidence="1 2">
    <name type="scientific">Acaryochloris marina (strain MBIC 11017)</name>
    <dbReference type="NCBI Taxonomy" id="329726"/>
    <lineage>
        <taxon>Bacteria</taxon>
        <taxon>Bacillati</taxon>
        <taxon>Cyanobacteriota</taxon>
        <taxon>Cyanophyceae</taxon>
        <taxon>Acaryochloridales</taxon>
        <taxon>Acaryochloridaceae</taxon>
        <taxon>Acaryochloris</taxon>
    </lineage>
</organism>
<protein>
    <submittedName>
        <fullName evidence="1">Uncharacterized protein</fullName>
    </submittedName>
</protein>
<dbReference type="KEGG" id="amr:AM1_3431"/>
<accession>B0C127</accession>
<evidence type="ECO:0000313" key="1">
    <source>
        <dbReference type="EMBL" id="ABW28425.1"/>
    </source>
</evidence>
<dbReference type="EMBL" id="CP000828">
    <property type="protein sequence ID" value="ABW28425.1"/>
    <property type="molecule type" value="Genomic_DNA"/>
</dbReference>
<evidence type="ECO:0000313" key="2">
    <source>
        <dbReference type="Proteomes" id="UP000000268"/>
    </source>
</evidence>
<gene>
    <name evidence="1" type="ordered locus">AM1_3431</name>
</gene>
<dbReference type="HOGENOM" id="CLU_3302982_0_0_3"/>
<dbReference type="AlphaFoldDB" id="B0C127"/>
<sequence>MTPQDPTDHQHTDVTDVELAPAMVELLCLAGHVCPYQIT</sequence>
<proteinExistence type="predicted"/>
<reference evidence="1 2" key="1">
    <citation type="journal article" date="2008" name="Proc. Natl. Acad. Sci. U.S.A.">
        <title>Niche adaptation and genome expansion in the chlorophyll d-producing cyanobacterium Acaryochloris marina.</title>
        <authorList>
            <person name="Swingley W.D."/>
            <person name="Chen M."/>
            <person name="Cheung P.C."/>
            <person name="Conrad A.L."/>
            <person name="Dejesa L.C."/>
            <person name="Hao J."/>
            <person name="Honchak B.M."/>
            <person name="Karbach L.E."/>
            <person name="Kurdoglu A."/>
            <person name="Lahiri S."/>
            <person name="Mastrian S.D."/>
            <person name="Miyashita H."/>
            <person name="Page L."/>
            <person name="Ramakrishna P."/>
            <person name="Satoh S."/>
            <person name="Sattley W.M."/>
            <person name="Shimada Y."/>
            <person name="Taylor H.L."/>
            <person name="Tomo T."/>
            <person name="Tsuchiya T."/>
            <person name="Wang Z.T."/>
            <person name="Raymond J."/>
            <person name="Mimuro M."/>
            <person name="Blankenship R.E."/>
            <person name="Touchman J.W."/>
        </authorList>
    </citation>
    <scope>NUCLEOTIDE SEQUENCE [LARGE SCALE GENOMIC DNA]</scope>
    <source>
        <strain evidence="2">MBIC 11017</strain>
    </source>
</reference>
<name>B0C127_ACAM1</name>
<dbReference type="Proteomes" id="UP000000268">
    <property type="component" value="Chromosome"/>
</dbReference>